<evidence type="ECO:0000259" key="2">
    <source>
        <dbReference type="Pfam" id="PF02698"/>
    </source>
</evidence>
<feature type="transmembrane region" description="Helical" evidence="1">
    <location>
        <begin position="35"/>
        <end position="54"/>
    </location>
</feature>
<gene>
    <name evidence="3" type="ORF">FE782_21925</name>
</gene>
<accession>A0A5R9G4M9</accession>
<keyword evidence="1" id="KW-0812">Transmembrane</keyword>
<reference evidence="3 4" key="1">
    <citation type="submission" date="2019-05" db="EMBL/GenBank/DDBJ databases">
        <authorList>
            <person name="Narsing Rao M.P."/>
            <person name="Li W.J."/>
        </authorList>
    </citation>
    <scope>NUCLEOTIDE SEQUENCE [LARGE SCALE GENOMIC DNA]</scope>
    <source>
        <strain evidence="3 4">SYSU_K30003</strain>
    </source>
</reference>
<keyword evidence="1" id="KW-0472">Membrane</keyword>
<dbReference type="Proteomes" id="UP000309676">
    <property type="component" value="Unassembled WGS sequence"/>
</dbReference>
<keyword evidence="1" id="KW-1133">Transmembrane helix</keyword>
<dbReference type="InterPro" id="IPR014729">
    <property type="entry name" value="Rossmann-like_a/b/a_fold"/>
</dbReference>
<keyword evidence="4" id="KW-1185">Reference proteome</keyword>
<feature type="transmembrane region" description="Helical" evidence="1">
    <location>
        <begin position="6"/>
        <end position="28"/>
    </location>
</feature>
<evidence type="ECO:0000313" key="4">
    <source>
        <dbReference type="Proteomes" id="UP000309676"/>
    </source>
</evidence>
<evidence type="ECO:0000313" key="3">
    <source>
        <dbReference type="EMBL" id="TLS49999.1"/>
    </source>
</evidence>
<protein>
    <submittedName>
        <fullName evidence="3">YdcF family protein</fullName>
    </submittedName>
</protein>
<sequence>MFLLQFLLSFVVPPGVFLLPLLIWWILMLRKRTRVHLLILFFLVSFYASTISLVSDTILGRLEQLYEPPQNIQGEAIIVLAGGATLDTLGAGGPGDPSGETANRLLAAAALYKKLDIPIIISVGKVYPDTGFEAMVSKNWLVAMGIPENKVWVENKSRNTEDNIKYVKSILDENKITEPILVTSALHMARSVQHFEEEGIEIIPYPTGYMVSKSLKLYPERFLPSYEAVNKLGHALKEYLGLLLLRI</sequence>
<dbReference type="PANTHER" id="PTHR30336">
    <property type="entry name" value="INNER MEMBRANE PROTEIN, PROBABLE PERMEASE"/>
    <property type="match status" value="1"/>
</dbReference>
<dbReference type="GO" id="GO:0043164">
    <property type="term" value="P:Gram-negative-bacterium-type cell wall biogenesis"/>
    <property type="evidence" value="ECO:0007669"/>
    <property type="project" value="TreeGrafter"/>
</dbReference>
<feature type="domain" description="DUF218" evidence="2">
    <location>
        <begin position="75"/>
        <end position="241"/>
    </location>
</feature>
<dbReference type="Pfam" id="PF02698">
    <property type="entry name" value="DUF218"/>
    <property type="match status" value="1"/>
</dbReference>
<organism evidence="3 4">
    <name type="scientific">Paenibacillus antri</name>
    <dbReference type="NCBI Taxonomy" id="2582848"/>
    <lineage>
        <taxon>Bacteria</taxon>
        <taxon>Bacillati</taxon>
        <taxon>Bacillota</taxon>
        <taxon>Bacilli</taxon>
        <taxon>Bacillales</taxon>
        <taxon>Paenibacillaceae</taxon>
        <taxon>Paenibacillus</taxon>
    </lineage>
</organism>
<dbReference type="InterPro" id="IPR051599">
    <property type="entry name" value="Cell_Envelope_Assoc"/>
</dbReference>
<name>A0A5R9G4M9_9BACL</name>
<evidence type="ECO:0000256" key="1">
    <source>
        <dbReference type="SAM" id="Phobius"/>
    </source>
</evidence>
<dbReference type="CDD" id="cd06259">
    <property type="entry name" value="YdcF-like"/>
    <property type="match status" value="1"/>
</dbReference>
<dbReference type="PANTHER" id="PTHR30336:SF4">
    <property type="entry name" value="ENVELOPE BIOGENESIS FACTOR ELYC"/>
    <property type="match status" value="1"/>
</dbReference>
<dbReference type="GO" id="GO:0005886">
    <property type="term" value="C:plasma membrane"/>
    <property type="evidence" value="ECO:0007669"/>
    <property type="project" value="TreeGrafter"/>
</dbReference>
<dbReference type="GO" id="GO:0000270">
    <property type="term" value="P:peptidoglycan metabolic process"/>
    <property type="evidence" value="ECO:0007669"/>
    <property type="project" value="TreeGrafter"/>
</dbReference>
<dbReference type="InterPro" id="IPR003848">
    <property type="entry name" value="DUF218"/>
</dbReference>
<dbReference type="AlphaFoldDB" id="A0A5R9G4M9"/>
<dbReference type="EMBL" id="VCIW01000017">
    <property type="protein sequence ID" value="TLS49999.1"/>
    <property type="molecule type" value="Genomic_DNA"/>
</dbReference>
<comment type="caution">
    <text evidence="3">The sequence shown here is derived from an EMBL/GenBank/DDBJ whole genome shotgun (WGS) entry which is preliminary data.</text>
</comment>
<proteinExistence type="predicted"/>
<dbReference type="Gene3D" id="3.40.50.620">
    <property type="entry name" value="HUPs"/>
    <property type="match status" value="1"/>
</dbReference>